<comment type="caution">
    <text evidence="5">The sequence shown here is derived from an EMBL/GenBank/DDBJ whole genome shotgun (WGS) entry which is preliminary data.</text>
</comment>
<dbReference type="GO" id="GO:0006753">
    <property type="term" value="P:nucleoside phosphate metabolic process"/>
    <property type="evidence" value="ECO:0007669"/>
    <property type="project" value="TreeGrafter"/>
</dbReference>
<dbReference type="PANTHER" id="PTHR11839">
    <property type="entry name" value="UDP/ADP-SUGAR PYROPHOSPHATASE"/>
    <property type="match status" value="1"/>
</dbReference>
<accession>A0A397PHG2</accession>
<dbReference type="GO" id="GO:0019693">
    <property type="term" value="P:ribose phosphate metabolic process"/>
    <property type="evidence" value="ECO:0007669"/>
    <property type="project" value="TreeGrafter"/>
</dbReference>
<gene>
    <name evidence="3" type="primary">rppH</name>
    <name evidence="3" type="synonym">nudH</name>
    <name evidence="5" type="ORF">DFR49_1246</name>
</gene>
<dbReference type="NCBIfam" id="NF001936">
    <property type="entry name" value="PRK00714.1-3"/>
    <property type="match status" value="1"/>
</dbReference>
<dbReference type="NCBIfam" id="NF001937">
    <property type="entry name" value="PRK00714.1-4"/>
    <property type="match status" value="1"/>
</dbReference>
<evidence type="ECO:0000256" key="1">
    <source>
        <dbReference type="ARBA" id="ARBA00001946"/>
    </source>
</evidence>
<feature type="short sequence motif" description="Nudix box" evidence="3">
    <location>
        <begin position="91"/>
        <end position="112"/>
    </location>
</feature>
<dbReference type="InterPro" id="IPR022927">
    <property type="entry name" value="RppH"/>
</dbReference>
<protein>
    <recommendedName>
        <fullName evidence="3">RNA pyrophosphohydrolase</fullName>
        <ecNumber evidence="3">3.6.1.-</ecNumber>
    </recommendedName>
    <alternativeName>
        <fullName evidence="3">(Di)nucleoside polyphosphate hydrolase</fullName>
    </alternativeName>
</protein>
<dbReference type="PROSITE" id="PS51462">
    <property type="entry name" value="NUDIX"/>
    <property type="match status" value="1"/>
</dbReference>
<dbReference type="InterPro" id="IPR020084">
    <property type="entry name" value="NUDIX_hydrolase_CS"/>
</dbReference>
<evidence type="ECO:0000256" key="2">
    <source>
        <dbReference type="ARBA" id="ARBA00022801"/>
    </source>
</evidence>
<comment type="cofactor">
    <cofactor evidence="3">
        <name>a divalent metal cation</name>
        <dbReference type="ChEBI" id="CHEBI:60240"/>
    </cofactor>
</comment>
<keyword evidence="6" id="KW-1185">Reference proteome</keyword>
<organism evidence="5 6">
    <name type="scientific">Hephaestia caeni</name>
    <dbReference type="NCBI Taxonomy" id="645617"/>
    <lineage>
        <taxon>Bacteria</taxon>
        <taxon>Pseudomonadati</taxon>
        <taxon>Pseudomonadota</taxon>
        <taxon>Alphaproteobacteria</taxon>
        <taxon>Sphingomonadales</taxon>
        <taxon>Sphingomonadaceae</taxon>
        <taxon>Hephaestia</taxon>
    </lineage>
</organism>
<dbReference type="InterPro" id="IPR015797">
    <property type="entry name" value="NUDIX_hydrolase-like_dom_sf"/>
</dbReference>
<dbReference type="Gene3D" id="3.90.79.10">
    <property type="entry name" value="Nucleoside Triphosphate Pyrophosphohydrolase"/>
    <property type="match status" value="1"/>
</dbReference>
<dbReference type="InterPro" id="IPR000086">
    <property type="entry name" value="NUDIX_hydrolase_dom"/>
</dbReference>
<dbReference type="HAMAP" id="MF_00298">
    <property type="entry name" value="Nudix_RppH"/>
    <property type="match status" value="1"/>
</dbReference>
<dbReference type="CDD" id="cd03671">
    <property type="entry name" value="NUDIX_Ap4A_hydrolase_plant_like"/>
    <property type="match status" value="1"/>
</dbReference>
<evidence type="ECO:0000259" key="4">
    <source>
        <dbReference type="PROSITE" id="PS51462"/>
    </source>
</evidence>
<feature type="domain" description="Nudix hydrolase" evidence="4">
    <location>
        <begin position="57"/>
        <end position="199"/>
    </location>
</feature>
<dbReference type="AlphaFoldDB" id="A0A397PHG2"/>
<name>A0A397PHG2_9SPHN</name>
<evidence type="ECO:0000313" key="5">
    <source>
        <dbReference type="EMBL" id="RIA46695.1"/>
    </source>
</evidence>
<dbReference type="EMBL" id="QXDC01000002">
    <property type="protein sequence ID" value="RIA46695.1"/>
    <property type="molecule type" value="Genomic_DNA"/>
</dbReference>
<dbReference type="Proteomes" id="UP000266568">
    <property type="component" value="Unassembled WGS sequence"/>
</dbReference>
<dbReference type="PROSITE" id="PS00893">
    <property type="entry name" value="NUDIX_BOX"/>
    <property type="match status" value="1"/>
</dbReference>
<dbReference type="GO" id="GO:0034432">
    <property type="term" value="F:bis(5'-adenosyl)-pentaphosphatase activity"/>
    <property type="evidence" value="ECO:0007669"/>
    <property type="project" value="TreeGrafter"/>
</dbReference>
<comment type="similarity">
    <text evidence="3">Belongs to the Nudix hydrolase family. RppH subfamily.</text>
</comment>
<sequence>MVDRSHDRTRALVDRLLDDPLTQLAMQADGVDRETMRKMLVKASLAAPAQRQLAPHGYRPGVGIVLFNRDGHVFAGRRVDVDHEAWQMPQGGIDTDESPRDAALREIREELGTDKVEIIAEAPDLLTYDLPAHLVGVTWSGGWRGQRQRWFAMRFLGEDDDINVATDNPEFSDWRWVELEDFPALVVAFKRDVYQRIAEQFAEHRSQ</sequence>
<evidence type="ECO:0000256" key="3">
    <source>
        <dbReference type="HAMAP-Rule" id="MF_00298"/>
    </source>
</evidence>
<keyword evidence="2 3" id="KW-0378">Hydrolase</keyword>
<reference evidence="5 6" key="1">
    <citation type="submission" date="2018-08" db="EMBL/GenBank/DDBJ databases">
        <title>Genomic Encyclopedia of Type Strains, Phase IV (KMG-IV): sequencing the most valuable type-strain genomes for metagenomic binning, comparative biology and taxonomic classification.</title>
        <authorList>
            <person name="Goeker M."/>
        </authorList>
    </citation>
    <scope>NUCLEOTIDE SEQUENCE [LARGE SCALE GENOMIC DNA]</scope>
    <source>
        <strain evidence="5 6">DSM 25527</strain>
    </source>
</reference>
<proteinExistence type="inferred from homology"/>
<dbReference type="SUPFAM" id="SSF55811">
    <property type="entry name" value="Nudix"/>
    <property type="match status" value="1"/>
</dbReference>
<comment type="function">
    <text evidence="3">Accelerates the degradation of transcripts by removing pyrophosphate from the 5'-end of triphosphorylated RNA, leading to a more labile monophosphorylated state that can stimulate subsequent ribonuclease cleavage.</text>
</comment>
<dbReference type="NCBIfam" id="NF001938">
    <property type="entry name" value="PRK00714.1-5"/>
    <property type="match status" value="1"/>
</dbReference>
<dbReference type="Pfam" id="PF00293">
    <property type="entry name" value="NUDIX"/>
    <property type="match status" value="1"/>
</dbReference>
<dbReference type="EC" id="3.6.1.-" evidence="3"/>
<evidence type="ECO:0000313" key="6">
    <source>
        <dbReference type="Proteomes" id="UP000266568"/>
    </source>
</evidence>
<comment type="cofactor">
    <cofactor evidence="1">
        <name>Mg(2+)</name>
        <dbReference type="ChEBI" id="CHEBI:18420"/>
    </cofactor>
</comment>
<dbReference type="GO" id="GO:0008893">
    <property type="term" value="F:guanosine-3',5'-bis(diphosphate) 3'-diphosphatase activity"/>
    <property type="evidence" value="ECO:0007669"/>
    <property type="project" value="TreeGrafter"/>
</dbReference>
<dbReference type="PANTHER" id="PTHR11839:SF22">
    <property type="entry name" value="NUDIX HYDROLASE 26, CHLOROPLASTIC"/>
    <property type="match status" value="1"/>
</dbReference>